<proteinExistence type="predicted"/>
<protein>
    <submittedName>
        <fullName evidence="1">Uncharacterized protein</fullName>
    </submittedName>
</protein>
<organism evidence="1 2">
    <name type="scientific">Trifolium medium</name>
    <dbReference type="NCBI Taxonomy" id="97028"/>
    <lineage>
        <taxon>Eukaryota</taxon>
        <taxon>Viridiplantae</taxon>
        <taxon>Streptophyta</taxon>
        <taxon>Embryophyta</taxon>
        <taxon>Tracheophyta</taxon>
        <taxon>Spermatophyta</taxon>
        <taxon>Magnoliopsida</taxon>
        <taxon>eudicotyledons</taxon>
        <taxon>Gunneridae</taxon>
        <taxon>Pentapetalae</taxon>
        <taxon>rosids</taxon>
        <taxon>fabids</taxon>
        <taxon>Fabales</taxon>
        <taxon>Fabaceae</taxon>
        <taxon>Papilionoideae</taxon>
        <taxon>50 kb inversion clade</taxon>
        <taxon>NPAAA clade</taxon>
        <taxon>Hologalegina</taxon>
        <taxon>IRL clade</taxon>
        <taxon>Trifolieae</taxon>
        <taxon>Trifolium</taxon>
    </lineage>
</organism>
<name>A0A392SP07_9FABA</name>
<reference evidence="1 2" key="1">
    <citation type="journal article" date="2018" name="Front. Plant Sci.">
        <title>Red Clover (Trifolium pratense) and Zigzag Clover (T. medium) - A Picture of Genomic Similarities and Differences.</title>
        <authorList>
            <person name="Dluhosova J."/>
            <person name="Istvanek J."/>
            <person name="Nedelnik J."/>
            <person name="Repkova J."/>
        </authorList>
    </citation>
    <scope>NUCLEOTIDE SEQUENCE [LARGE SCALE GENOMIC DNA]</scope>
    <source>
        <strain evidence="2">cv. 10/8</strain>
        <tissue evidence="1">Leaf</tissue>
    </source>
</reference>
<sequence>RIEDAQVPDLLEEQRAKFINGNTLANMSMLKEAVKVPNHPLLMKKPPGSVPETSAMLFDNESKDVVLEYIRLMKEEGVIVSKSDIAPAPTEDRKGKRVAA</sequence>
<comment type="caution">
    <text evidence="1">The sequence shown here is derived from an EMBL/GenBank/DDBJ whole genome shotgun (WGS) entry which is preliminary data.</text>
</comment>
<dbReference type="Proteomes" id="UP000265520">
    <property type="component" value="Unassembled WGS sequence"/>
</dbReference>
<evidence type="ECO:0000313" key="1">
    <source>
        <dbReference type="EMBL" id="MCI50611.1"/>
    </source>
</evidence>
<feature type="non-terminal residue" evidence="1">
    <location>
        <position position="100"/>
    </location>
</feature>
<dbReference type="EMBL" id="LXQA010419062">
    <property type="protein sequence ID" value="MCI50611.1"/>
    <property type="molecule type" value="Genomic_DNA"/>
</dbReference>
<evidence type="ECO:0000313" key="2">
    <source>
        <dbReference type="Proteomes" id="UP000265520"/>
    </source>
</evidence>
<dbReference type="AlphaFoldDB" id="A0A392SP07"/>
<accession>A0A392SP07</accession>
<keyword evidence="2" id="KW-1185">Reference proteome</keyword>
<feature type="non-terminal residue" evidence="1">
    <location>
        <position position="1"/>
    </location>
</feature>